<proteinExistence type="predicted"/>
<dbReference type="RefSeq" id="WP_054789005.1">
    <property type="nucleotide sequence ID" value="NZ_JAJUIE010000001.1"/>
</dbReference>
<gene>
    <name evidence="2" type="ORF">DLJ74_10565</name>
</gene>
<keyword evidence="3" id="KW-1185">Reference proteome</keyword>
<dbReference type="Gene3D" id="2.40.50.180">
    <property type="entry name" value="CheA-289, Domain 4"/>
    <property type="match status" value="1"/>
</dbReference>
<dbReference type="SMART" id="SM00260">
    <property type="entry name" value="CheW"/>
    <property type="match status" value="1"/>
</dbReference>
<dbReference type="OrthoDB" id="9794382at2"/>
<evidence type="ECO:0000259" key="1">
    <source>
        <dbReference type="PROSITE" id="PS50851"/>
    </source>
</evidence>
<dbReference type="PROSITE" id="PS50851">
    <property type="entry name" value="CHEW"/>
    <property type="match status" value="1"/>
</dbReference>
<dbReference type="Pfam" id="PF01584">
    <property type="entry name" value="CheW"/>
    <property type="match status" value="1"/>
</dbReference>
<dbReference type="Gene3D" id="2.30.30.40">
    <property type="entry name" value="SH3 Domains"/>
    <property type="match status" value="1"/>
</dbReference>
<feature type="domain" description="CheW-like" evidence="1">
    <location>
        <begin position="6"/>
        <end position="146"/>
    </location>
</feature>
<reference evidence="2 3" key="1">
    <citation type="submission" date="2018-05" db="EMBL/GenBank/DDBJ databases">
        <title>Genomic analysis of Gracilibacillus dipsosauri DD1 reveals novel features of a salt-tolerant amylase.</title>
        <authorList>
            <person name="Deutch C.E."/>
            <person name="Yang S."/>
        </authorList>
    </citation>
    <scope>NUCLEOTIDE SEQUENCE [LARGE SCALE GENOMIC DNA]</scope>
    <source>
        <strain evidence="2 3">DD1</strain>
    </source>
</reference>
<accession>A0A317KZ86</accession>
<protein>
    <submittedName>
        <fullName evidence="2">Chemotaxis protein CheW</fullName>
    </submittedName>
</protein>
<evidence type="ECO:0000313" key="2">
    <source>
        <dbReference type="EMBL" id="PWU68852.1"/>
    </source>
</evidence>
<dbReference type="GO" id="GO:0006935">
    <property type="term" value="P:chemotaxis"/>
    <property type="evidence" value="ECO:0007669"/>
    <property type="project" value="InterPro"/>
</dbReference>
<dbReference type="InterPro" id="IPR036061">
    <property type="entry name" value="CheW-like_dom_sf"/>
</dbReference>
<sequence>MEEKQVKKSIIIELDKEEYALPVEIIGGIERMQQITRVPKTAKFVKGVINLRGVVTPIIDLRERFGMDRIPQTDSTRIIIIHQDKYNIGLIVDAAYDVIDIQSEDIEPAPKVVGTVDVDYIEGVAKIGKRLVMILNLEKVLSADSYQGKIEAEEVQK</sequence>
<dbReference type="AlphaFoldDB" id="A0A317KZ86"/>
<comment type="caution">
    <text evidence="2">The sequence shown here is derived from an EMBL/GenBank/DDBJ whole genome shotgun (WGS) entry which is preliminary data.</text>
</comment>
<dbReference type="PANTHER" id="PTHR22617:SF23">
    <property type="entry name" value="CHEMOTAXIS PROTEIN CHEW"/>
    <property type="match status" value="1"/>
</dbReference>
<organism evidence="2 3">
    <name type="scientific">Gracilibacillus dipsosauri</name>
    <dbReference type="NCBI Taxonomy" id="178340"/>
    <lineage>
        <taxon>Bacteria</taxon>
        <taxon>Bacillati</taxon>
        <taxon>Bacillota</taxon>
        <taxon>Bacilli</taxon>
        <taxon>Bacillales</taxon>
        <taxon>Bacillaceae</taxon>
        <taxon>Gracilibacillus</taxon>
    </lineage>
</organism>
<dbReference type="InterPro" id="IPR039315">
    <property type="entry name" value="CheW"/>
</dbReference>
<dbReference type="GO" id="GO:0007165">
    <property type="term" value="P:signal transduction"/>
    <property type="evidence" value="ECO:0007669"/>
    <property type="project" value="InterPro"/>
</dbReference>
<dbReference type="Proteomes" id="UP000245624">
    <property type="component" value="Unassembled WGS sequence"/>
</dbReference>
<dbReference type="InterPro" id="IPR002545">
    <property type="entry name" value="CheW-lke_dom"/>
</dbReference>
<dbReference type="PANTHER" id="PTHR22617">
    <property type="entry name" value="CHEMOTAXIS SENSOR HISTIDINE KINASE-RELATED"/>
    <property type="match status" value="1"/>
</dbReference>
<dbReference type="GO" id="GO:0005829">
    <property type="term" value="C:cytosol"/>
    <property type="evidence" value="ECO:0007669"/>
    <property type="project" value="TreeGrafter"/>
</dbReference>
<evidence type="ECO:0000313" key="3">
    <source>
        <dbReference type="Proteomes" id="UP000245624"/>
    </source>
</evidence>
<name>A0A317KZ86_9BACI</name>
<dbReference type="EMBL" id="QGTD01000008">
    <property type="protein sequence ID" value="PWU68852.1"/>
    <property type="molecule type" value="Genomic_DNA"/>
</dbReference>
<dbReference type="SUPFAM" id="SSF50341">
    <property type="entry name" value="CheW-like"/>
    <property type="match status" value="1"/>
</dbReference>